<dbReference type="EMBL" id="JAHUTI010017337">
    <property type="protein sequence ID" value="MED6237610.1"/>
    <property type="molecule type" value="Genomic_DNA"/>
</dbReference>
<protein>
    <submittedName>
        <fullName evidence="1">Uncharacterized protein</fullName>
    </submittedName>
</protein>
<keyword evidence="2" id="KW-1185">Reference proteome</keyword>
<comment type="caution">
    <text evidence="1">The sequence shown here is derived from an EMBL/GenBank/DDBJ whole genome shotgun (WGS) entry which is preliminary data.</text>
</comment>
<proteinExistence type="predicted"/>
<sequence length="112" mass="12562">MFGGNILLGCVQRRNPECRLAGSMMVSEKDLINKNSLQMRQDQNTLFKKVFPLITSPILDRINLSLVNGYVPQALGLHSNDLFEEFSQVSELIHSTETARLKVTNDILLASD</sequence>
<accession>A0ABU7AJF0</accession>
<organism evidence="1 2">
    <name type="scientific">Ataeniobius toweri</name>
    <dbReference type="NCBI Taxonomy" id="208326"/>
    <lineage>
        <taxon>Eukaryota</taxon>
        <taxon>Metazoa</taxon>
        <taxon>Chordata</taxon>
        <taxon>Craniata</taxon>
        <taxon>Vertebrata</taxon>
        <taxon>Euteleostomi</taxon>
        <taxon>Actinopterygii</taxon>
        <taxon>Neopterygii</taxon>
        <taxon>Teleostei</taxon>
        <taxon>Neoteleostei</taxon>
        <taxon>Acanthomorphata</taxon>
        <taxon>Ovalentaria</taxon>
        <taxon>Atherinomorphae</taxon>
        <taxon>Cyprinodontiformes</taxon>
        <taxon>Goodeidae</taxon>
        <taxon>Ataeniobius</taxon>
    </lineage>
</organism>
<name>A0ABU7AJF0_9TELE</name>
<dbReference type="Proteomes" id="UP001345963">
    <property type="component" value="Unassembled WGS sequence"/>
</dbReference>
<evidence type="ECO:0000313" key="1">
    <source>
        <dbReference type="EMBL" id="MED6237610.1"/>
    </source>
</evidence>
<gene>
    <name evidence="1" type="ORF">ATANTOWER_029204</name>
</gene>
<evidence type="ECO:0000313" key="2">
    <source>
        <dbReference type="Proteomes" id="UP001345963"/>
    </source>
</evidence>
<reference evidence="1 2" key="1">
    <citation type="submission" date="2021-07" db="EMBL/GenBank/DDBJ databases">
        <authorList>
            <person name="Palmer J.M."/>
        </authorList>
    </citation>
    <scope>NUCLEOTIDE SEQUENCE [LARGE SCALE GENOMIC DNA]</scope>
    <source>
        <strain evidence="1 2">AT_MEX2019</strain>
        <tissue evidence="1">Muscle</tissue>
    </source>
</reference>